<dbReference type="InterPro" id="IPR001849">
    <property type="entry name" value="PH_domain"/>
</dbReference>
<dbReference type="CDD" id="cd01262">
    <property type="entry name" value="PH_PDK1"/>
    <property type="match status" value="1"/>
</dbReference>
<dbReference type="SMART" id="SM00220">
    <property type="entry name" value="S_TKc"/>
    <property type="match status" value="1"/>
</dbReference>
<evidence type="ECO:0000256" key="7">
    <source>
        <dbReference type="ARBA" id="ARBA00022777"/>
    </source>
</evidence>
<dbReference type="InterPro" id="IPR017441">
    <property type="entry name" value="Protein_kinase_ATP_BS"/>
</dbReference>
<dbReference type="InterPro" id="IPR011009">
    <property type="entry name" value="Kinase-like_dom_sf"/>
</dbReference>
<dbReference type="PROSITE" id="PS00107">
    <property type="entry name" value="PROTEIN_KINASE_ATP"/>
    <property type="match status" value="1"/>
</dbReference>
<dbReference type="InterPro" id="IPR050236">
    <property type="entry name" value="Ser_Thr_kinase_AGC"/>
</dbReference>
<feature type="region of interest" description="Disordered" evidence="12">
    <location>
        <begin position="1"/>
        <end position="34"/>
    </location>
</feature>
<evidence type="ECO:0000259" key="13">
    <source>
        <dbReference type="PROSITE" id="PS50011"/>
    </source>
</evidence>
<evidence type="ECO:0000256" key="2">
    <source>
        <dbReference type="ARBA" id="ARBA00012513"/>
    </source>
</evidence>
<dbReference type="PANTHER" id="PTHR24356:SF163">
    <property type="entry name" value="3-PHOSPHOINOSITIDE-DEPENDENT PROTEIN KINASE 1-RELATED"/>
    <property type="match status" value="1"/>
</dbReference>
<comment type="catalytic activity">
    <reaction evidence="10">
        <text>L-seryl-[protein] + ATP = O-phospho-L-seryl-[protein] + ADP + H(+)</text>
        <dbReference type="Rhea" id="RHEA:17989"/>
        <dbReference type="Rhea" id="RHEA-COMP:9863"/>
        <dbReference type="Rhea" id="RHEA-COMP:11604"/>
        <dbReference type="ChEBI" id="CHEBI:15378"/>
        <dbReference type="ChEBI" id="CHEBI:29999"/>
        <dbReference type="ChEBI" id="CHEBI:30616"/>
        <dbReference type="ChEBI" id="CHEBI:83421"/>
        <dbReference type="ChEBI" id="CHEBI:456216"/>
        <dbReference type="EC" id="2.7.11.1"/>
    </reaction>
</comment>
<proteinExistence type="inferred from homology"/>
<feature type="binding site" evidence="11">
    <location>
        <position position="77"/>
    </location>
    <ligand>
        <name>ATP</name>
        <dbReference type="ChEBI" id="CHEBI:30616"/>
    </ligand>
</feature>
<evidence type="ECO:0000256" key="5">
    <source>
        <dbReference type="ARBA" id="ARBA00022679"/>
    </source>
</evidence>
<dbReference type="Pfam" id="PF14593">
    <property type="entry name" value="PH_3"/>
    <property type="match status" value="1"/>
</dbReference>
<dbReference type="Gene3D" id="1.10.510.10">
    <property type="entry name" value="Transferase(Phosphotransferase) domain 1"/>
    <property type="match status" value="1"/>
</dbReference>
<dbReference type="Proteomes" id="UP000321570">
    <property type="component" value="Unassembled WGS sequence"/>
</dbReference>
<dbReference type="GO" id="GO:0004674">
    <property type="term" value="F:protein serine/threonine kinase activity"/>
    <property type="evidence" value="ECO:0007669"/>
    <property type="project" value="UniProtKB-KW"/>
</dbReference>
<accession>A0A0R3S9H3</accession>
<keyword evidence="8 11" id="KW-0067">ATP-binding</keyword>
<dbReference type="EMBL" id="CABIJS010000044">
    <property type="protein sequence ID" value="VUZ40926.1"/>
    <property type="molecule type" value="Genomic_DNA"/>
</dbReference>
<dbReference type="STRING" id="6216.A0A0R3S9H3"/>
<dbReference type="InterPro" id="IPR000719">
    <property type="entry name" value="Prot_kinase_dom"/>
</dbReference>
<dbReference type="SUPFAM" id="SSF50729">
    <property type="entry name" value="PH domain-like"/>
    <property type="match status" value="1"/>
</dbReference>
<dbReference type="InterPro" id="IPR008271">
    <property type="entry name" value="Ser/Thr_kinase_AS"/>
</dbReference>
<dbReference type="EC" id="2.7.11.1" evidence="2"/>
<protein>
    <recommendedName>
        <fullName evidence="3">3-phosphoinositide-dependent protein kinase 1</fullName>
        <ecNumber evidence="2">2.7.11.1</ecNumber>
    </recommendedName>
</protein>
<dbReference type="GO" id="GO:0035556">
    <property type="term" value="P:intracellular signal transduction"/>
    <property type="evidence" value="ECO:0007669"/>
    <property type="project" value="TreeGrafter"/>
</dbReference>
<dbReference type="FunFam" id="3.30.200.20:FF:000042">
    <property type="entry name" value="Aurora kinase A"/>
    <property type="match status" value="1"/>
</dbReference>
<evidence type="ECO:0000256" key="9">
    <source>
        <dbReference type="ARBA" id="ARBA00047899"/>
    </source>
</evidence>
<evidence type="ECO:0000256" key="6">
    <source>
        <dbReference type="ARBA" id="ARBA00022741"/>
    </source>
</evidence>
<dbReference type="SUPFAM" id="SSF56112">
    <property type="entry name" value="Protein kinase-like (PK-like)"/>
    <property type="match status" value="1"/>
</dbReference>
<dbReference type="Gene3D" id="3.30.200.20">
    <property type="entry name" value="Phosphorylase Kinase, domain 1"/>
    <property type="match status" value="1"/>
</dbReference>
<evidence type="ECO:0000256" key="3">
    <source>
        <dbReference type="ARBA" id="ARBA00018538"/>
    </source>
</evidence>
<dbReference type="SMART" id="SM00233">
    <property type="entry name" value="PH"/>
    <property type="match status" value="1"/>
</dbReference>
<feature type="compositionally biased region" description="Polar residues" evidence="12">
    <location>
        <begin position="15"/>
        <end position="34"/>
    </location>
</feature>
<dbReference type="PROSITE" id="PS00108">
    <property type="entry name" value="PROTEIN_KINASE_ST"/>
    <property type="match status" value="1"/>
</dbReference>
<dbReference type="Proteomes" id="UP000274504">
    <property type="component" value="Unassembled WGS sequence"/>
</dbReference>
<dbReference type="InterPro" id="IPR011993">
    <property type="entry name" value="PH-like_dom_sf"/>
</dbReference>
<name>A0A0R3S9H3_HYMDI</name>
<evidence type="ECO:0000313" key="16">
    <source>
        <dbReference type="Proteomes" id="UP000274504"/>
    </source>
</evidence>
<evidence type="ECO:0000313" key="14">
    <source>
        <dbReference type="EMBL" id="VDL18363.1"/>
    </source>
</evidence>
<keyword evidence="17" id="KW-1185">Reference proteome</keyword>
<evidence type="ECO:0000256" key="1">
    <source>
        <dbReference type="ARBA" id="ARBA00010006"/>
    </source>
</evidence>
<evidence type="ECO:0000256" key="10">
    <source>
        <dbReference type="ARBA" id="ARBA00048679"/>
    </source>
</evidence>
<reference evidence="14 16" key="2">
    <citation type="submission" date="2018-11" db="EMBL/GenBank/DDBJ databases">
        <authorList>
            <consortium name="Pathogen Informatics"/>
        </authorList>
    </citation>
    <scope>NUCLEOTIDE SEQUENCE [LARGE SCALE GENOMIC DNA]</scope>
</reference>
<dbReference type="Gene3D" id="2.30.29.30">
    <property type="entry name" value="Pleckstrin-homology domain (PH domain)/Phosphotyrosine-binding domain (PTB)"/>
    <property type="match status" value="1"/>
</dbReference>
<comment type="catalytic activity">
    <reaction evidence="9">
        <text>L-threonyl-[protein] + ATP = O-phospho-L-threonyl-[protein] + ADP + H(+)</text>
        <dbReference type="Rhea" id="RHEA:46608"/>
        <dbReference type="Rhea" id="RHEA-COMP:11060"/>
        <dbReference type="Rhea" id="RHEA-COMP:11605"/>
        <dbReference type="ChEBI" id="CHEBI:15378"/>
        <dbReference type="ChEBI" id="CHEBI:30013"/>
        <dbReference type="ChEBI" id="CHEBI:30616"/>
        <dbReference type="ChEBI" id="CHEBI:61977"/>
        <dbReference type="ChEBI" id="CHEBI:456216"/>
        <dbReference type="EC" id="2.7.11.1"/>
    </reaction>
</comment>
<dbReference type="CDD" id="cd05581">
    <property type="entry name" value="STKc_PDK1"/>
    <property type="match status" value="1"/>
</dbReference>
<dbReference type="InterPro" id="IPR033931">
    <property type="entry name" value="PDK1-typ_PH"/>
</dbReference>
<keyword evidence="6 11" id="KW-0547">Nucleotide-binding</keyword>
<keyword evidence="7" id="KW-0418">Kinase</keyword>
<dbReference type="GO" id="GO:0005524">
    <property type="term" value="F:ATP binding"/>
    <property type="evidence" value="ECO:0007669"/>
    <property type="project" value="UniProtKB-UniRule"/>
</dbReference>
<reference evidence="18" key="1">
    <citation type="submission" date="2017-02" db="UniProtKB">
        <authorList>
            <consortium name="WormBaseParasite"/>
        </authorList>
    </citation>
    <scope>IDENTIFICATION</scope>
</reference>
<feature type="domain" description="Protein kinase" evidence="13">
    <location>
        <begin position="43"/>
        <end position="338"/>
    </location>
</feature>
<gene>
    <name evidence="14" type="ORF">HDID_LOCUS902</name>
    <name evidence="15" type="ORF">WMSIL1_LOCUS1813</name>
</gene>
<evidence type="ECO:0000256" key="8">
    <source>
        <dbReference type="ARBA" id="ARBA00022840"/>
    </source>
</evidence>
<evidence type="ECO:0000256" key="12">
    <source>
        <dbReference type="SAM" id="MobiDB-lite"/>
    </source>
</evidence>
<evidence type="ECO:0000256" key="11">
    <source>
        <dbReference type="PROSITE-ProRule" id="PRU10141"/>
    </source>
</evidence>
<evidence type="ECO:0000313" key="15">
    <source>
        <dbReference type="EMBL" id="VUZ40926.1"/>
    </source>
</evidence>
<dbReference type="AlphaFoldDB" id="A0A0R3S9H3"/>
<organism evidence="18">
    <name type="scientific">Hymenolepis diminuta</name>
    <name type="common">Rat tapeworm</name>
    <dbReference type="NCBI Taxonomy" id="6216"/>
    <lineage>
        <taxon>Eukaryota</taxon>
        <taxon>Metazoa</taxon>
        <taxon>Spiralia</taxon>
        <taxon>Lophotrochozoa</taxon>
        <taxon>Platyhelminthes</taxon>
        <taxon>Cestoda</taxon>
        <taxon>Eucestoda</taxon>
        <taxon>Cyclophyllidea</taxon>
        <taxon>Hymenolepididae</taxon>
        <taxon>Hymenolepis</taxon>
    </lineage>
</organism>
<dbReference type="Pfam" id="PF00069">
    <property type="entry name" value="Pkinase"/>
    <property type="match status" value="2"/>
</dbReference>
<keyword evidence="4" id="KW-0723">Serine/threonine-protein kinase</keyword>
<dbReference type="WBParaSite" id="HDID_0000090101-mRNA-1">
    <property type="protein sequence ID" value="HDID_0000090101-mRNA-1"/>
    <property type="gene ID" value="HDID_0000090101"/>
</dbReference>
<dbReference type="PROSITE" id="PS50011">
    <property type="entry name" value="PROTEIN_KINASE_DOM"/>
    <property type="match status" value="1"/>
</dbReference>
<dbReference type="InterPro" id="IPR039046">
    <property type="entry name" value="PDPK1"/>
</dbReference>
<keyword evidence="5" id="KW-0808">Transferase</keyword>
<evidence type="ECO:0000313" key="17">
    <source>
        <dbReference type="Proteomes" id="UP000321570"/>
    </source>
</evidence>
<dbReference type="PANTHER" id="PTHR24356">
    <property type="entry name" value="SERINE/THREONINE-PROTEIN KINASE"/>
    <property type="match status" value="1"/>
</dbReference>
<evidence type="ECO:0000313" key="18">
    <source>
        <dbReference type="WBParaSite" id="HDID_0000090101-mRNA-1"/>
    </source>
</evidence>
<sequence length="515" mass="58265">MQSKSSGNVGDGPLASSQGSSATTSVPTTESTSAIRVPQPSDFKFGKEIGTGSFSSVYVAKEISSQREFAIKVVIKKQVAGNKPVKLAVFMEREVLRRTNHPLIIHLIYTFQDPSRLYYVLQYAQRGSLLDYLHKLTSFNKEGTQFYAAELVLALRYLHSHSIVHRDVKPENILLTADMHIKLADFGSAIILNDPSVEAPSFTGTPEYVSPEMIQFCAPISFSSSSSSDESDSNNDTVNDDTKVSSTVSCNLYYLMDYWALAIVVYQMLAGDLPFRSDKYGHHFDVFGKIRYCNYVFPDGFDPEAKDLVQKLLVKNPTKRLGSPESGGPGALIAHPFFCGIDWEHLIESEPPTLTPNLEPLEHNDWDRLPTGFDASQKYFLSQELSLATNQISELQREELLLKQSAQNIFHPFVNGRLIVKQGVLYKRRGLFARKRVFLLTEGPHLFYVDPDAMVRKGEVPWSNFLRIERKNDKIFSIHVPNRTYYLEDPTGHSQDWINKLRQIKALYFTDPIDR</sequence>
<reference evidence="15 17" key="3">
    <citation type="submission" date="2019-07" db="EMBL/GenBank/DDBJ databases">
        <authorList>
            <person name="Jastrzebski P J."/>
            <person name="Paukszto L."/>
            <person name="Jastrzebski P J."/>
        </authorList>
    </citation>
    <scope>NUCLEOTIDE SEQUENCE [LARGE SCALE GENOMIC DNA]</scope>
    <source>
        <strain evidence="15 17">WMS-il1</strain>
    </source>
</reference>
<dbReference type="EMBL" id="UYSG01000138">
    <property type="protein sequence ID" value="VDL18363.1"/>
    <property type="molecule type" value="Genomic_DNA"/>
</dbReference>
<comment type="similarity">
    <text evidence="1">Belongs to the protein kinase superfamily. AGC Ser/Thr protein kinase family. PDPK1 subfamily.</text>
</comment>
<dbReference type="OrthoDB" id="347657at2759"/>
<evidence type="ECO:0000256" key="4">
    <source>
        <dbReference type="ARBA" id="ARBA00022527"/>
    </source>
</evidence>